<gene>
    <name evidence="4" type="ordered locus">Bcav_1166</name>
</gene>
<dbReference type="PANTHER" id="PTHR33392:SF6">
    <property type="entry name" value="POLYISOPRENYL-TEICHOIC ACID--PEPTIDOGLYCAN TEICHOIC ACID TRANSFERASE TAGU"/>
    <property type="match status" value="1"/>
</dbReference>
<dbReference type="PANTHER" id="PTHR33392">
    <property type="entry name" value="POLYISOPRENYL-TEICHOIC ACID--PEPTIDOGLYCAN TEICHOIC ACID TRANSFERASE TAGU"/>
    <property type="match status" value="1"/>
</dbReference>
<dbReference type="AlphaFoldDB" id="C5C122"/>
<dbReference type="Gene3D" id="3.40.630.190">
    <property type="entry name" value="LCP protein"/>
    <property type="match status" value="1"/>
</dbReference>
<evidence type="ECO:0000313" key="4">
    <source>
        <dbReference type="EMBL" id="ACQ79426.1"/>
    </source>
</evidence>
<proteinExistence type="inferred from homology"/>
<feature type="domain" description="Cell envelope-related transcriptional attenuator" evidence="3">
    <location>
        <begin position="102"/>
        <end position="264"/>
    </location>
</feature>
<keyword evidence="5" id="KW-1185">Reference proteome</keyword>
<evidence type="ECO:0000259" key="3">
    <source>
        <dbReference type="Pfam" id="PF03816"/>
    </source>
</evidence>
<feature type="region of interest" description="Disordered" evidence="2">
    <location>
        <begin position="55"/>
        <end position="74"/>
    </location>
</feature>
<evidence type="ECO:0000256" key="2">
    <source>
        <dbReference type="SAM" id="MobiDB-lite"/>
    </source>
</evidence>
<dbReference type="KEGG" id="bcv:Bcav_1166"/>
<reference evidence="4 5" key="1">
    <citation type="journal article" date="2009" name="Stand. Genomic Sci.">
        <title>Complete genome sequence of Beutenbergia cavernae type strain (HKI 0122).</title>
        <authorList>
            <person name="Land M."/>
            <person name="Pukall R."/>
            <person name="Abt B."/>
            <person name="Goker M."/>
            <person name="Rohde M."/>
            <person name="Glavina Del Rio T."/>
            <person name="Tice H."/>
            <person name="Copeland A."/>
            <person name="Cheng J.F."/>
            <person name="Lucas S."/>
            <person name="Chen F."/>
            <person name="Nolan M."/>
            <person name="Bruce D."/>
            <person name="Goodwin L."/>
            <person name="Pitluck S."/>
            <person name="Ivanova N."/>
            <person name="Mavromatis K."/>
            <person name="Ovchinnikova G."/>
            <person name="Pati A."/>
            <person name="Chen A."/>
            <person name="Palaniappan K."/>
            <person name="Hauser L."/>
            <person name="Chang Y.J."/>
            <person name="Jefferies C.C."/>
            <person name="Saunders E."/>
            <person name="Brettin T."/>
            <person name="Detter J.C."/>
            <person name="Han C."/>
            <person name="Chain P."/>
            <person name="Bristow J."/>
            <person name="Eisen J.A."/>
            <person name="Markowitz V."/>
            <person name="Hugenholtz P."/>
            <person name="Kyrpides N.C."/>
            <person name="Klenk H.P."/>
            <person name="Lapidus A."/>
        </authorList>
    </citation>
    <scope>NUCLEOTIDE SEQUENCE [LARGE SCALE GENOMIC DNA]</scope>
    <source>
        <strain evidence="5">ATCC BAA-8 / DSM 12333 / NBRC 16432</strain>
    </source>
</reference>
<dbReference type="Pfam" id="PF03816">
    <property type="entry name" value="LytR_cpsA_psr"/>
    <property type="match status" value="1"/>
</dbReference>
<accession>C5C122</accession>
<comment type="similarity">
    <text evidence="1">Belongs to the LytR/CpsA/Psr (LCP) family.</text>
</comment>
<dbReference type="STRING" id="471853.Bcav_1166"/>
<organism evidence="4 5">
    <name type="scientific">Beutenbergia cavernae (strain ATCC BAA-8 / DSM 12333 / CCUG 43141 / JCM 11478 / NBRC 16432 / NCIMB 13614 / HKI 0122)</name>
    <dbReference type="NCBI Taxonomy" id="471853"/>
    <lineage>
        <taxon>Bacteria</taxon>
        <taxon>Bacillati</taxon>
        <taxon>Actinomycetota</taxon>
        <taxon>Actinomycetes</taxon>
        <taxon>Micrococcales</taxon>
        <taxon>Beutenbergiaceae</taxon>
        <taxon>Beutenbergia</taxon>
    </lineage>
</organism>
<evidence type="ECO:0000256" key="1">
    <source>
        <dbReference type="ARBA" id="ARBA00006068"/>
    </source>
</evidence>
<feature type="region of interest" description="Disordered" evidence="2">
    <location>
        <begin position="351"/>
        <end position="395"/>
    </location>
</feature>
<dbReference type="NCBIfam" id="TIGR00350">
    <property type="entry name" value="lytR_cpsA_psr"/>
    <property type="match status" value="1"/>
</dbReference>
<sequence>MRVEPRHATQRRRRPLLRPVGLASLAIVLFAGTATGAALQQLQGNVQIADVDSVLGSDRPSAPEPTDPGAGRPLNLLLLGSDTRSGDNAQIAAEDAAGPDMRSDVTILLHVSADRSRVEAVSIPRDSWVTVPPCELPDGSQSEPRTGKFNQAFAIGGASGDVTYAAACTIRTVETLTGIRVDGFLAIDFLGFRGMVDALGGVSVCLPEPIADPDANLYLDAGEQVLDGDQALGLARARKTIDDGSDVSRIDRQQLLLAAIARQATQAELLTDTPRLYAFLDALTSSVTADPRYGSLTSLAGLASSMRGLGAEDLTFVTVPWVPRGDGANVLWSDDADTLFAAVAADTPLTVTPPPGVDAGGTPAPEPSPTGVTGTPSPSGPAFTGITGTAEPACP</sequence>
<dbReference type="InterPro" id="IPR004474">
    <property type="entry name" value="LytR_CpsA_psr"/>
</dbReference>
<dbReference type="InterPro" id="IPR050922">
    <property type="entry name" value="LytR/CpsA/Psr_CW_biosynth"/>
</dbReference>
<evidence type="ECO:0000313" key="5">
    <source>
        <dbReference type="Proteomes" id="UP000007962"/>
    </source>
</evidence>
<protein>
    <submittedName>
        <fullName evidence="4">Cell envelope-related protein transcriptional attenuator</fullName>
    </submittedName>
</protein>
<name>C5C122_BEUC1</name>
<feature type="compositionally biased region" description="Low complexity" evidence="2">
    <location>
        <begin position="369"/>
        <end position="381"/>
    </location>
</feature>
<dbReference type="HOGENOM" id="CLU_016455_0_0_11"/>
<dbReference type="eggNOG" id="COG1316">
    <property type="taxonomic scope" value="Bacteria"/>
</dbReference>
<dbReference type="Proteomes" id="UP000007962">
    <property type="component" value="Chromosome"/>
</dbReference>
<dbReference type="EMBL" id="CP001618">
    <property type="protein sequence ID" value="ACQ79426.1"/>
    <property type="molecule type" value="Genomic_DNA"/>
</dbReference>